<dbReference type="AlphaFoldDB" id="A0AAV4XFC2"/>
<feature type="region of interest" description="Disordered" evidence="1">
    <location>
        <begin position="1"/>
        <end position="50"/>
    </location>
</feature>
<comment type="caution">
    <text evidence="2">The sequence shown here is derived from an EMBL/GenBank/DDBJ whole genome shotgun (WGS) entry which is preliminary data.</text>
</comment>
<evidence type="ECO:0000313" key="2">
    <source>
        <dbReference type="EMBL" id="GIY92930.1"/>
    </source>
</evidence>
<feature type="compositionally biased region" description="Low complexity" evidence="1">
    <location>
        <begin position="351"/>
        <end position="362"/>
    </location>
</feature>
<feature type="compositionally biased region" description="Polar residues" evidence="1">
    <location>
        <begin position="7"/>
        <end position="17"/>
    </location>
</feature>
<feature type="region of interest" description="Disordered" evidence="1">
    <location>
        <begin position="90"/>
        <end position="140"/>
    </location>
</feature>
<feature type="region of interest" description="Disordered" evidence="1">
    <location>
        <begin position="293"/>
        <end position="330"/>
    </location>
</feature>
<feature type="compositionally biased region" description="Basic and acidic residues" evidence="1">
    <location>
        <begin position="131"/>
        <end position="140"/>
    </location>
</feature>
<dbReference type="Proteomes" id="UP001054945">
    <property type="component" value="Unassembled WGS sequence"/>
</dbReference>
<dbReference type="EMBL" id="BPLR01000208">
    <property type="protein sequence ID" value="GIY92930.1"/>
    <property type="molecule type" value="Genomic_DNA"/>
</dbReference>
<evidence type="ECO:0000313" key="3">
    <source>
        <dbReference type="Proteomes" id="UP001054945"/>
    </source>
</evidence>
<feature type="region of interest" description="Disordered" evidence="1">
    <location>
        <begin position="346"/>
        <end position="380"/>
    </location>
</feature>
<proteinExistence type="predicted"/>
<name>A0AAV4XFC2_CAEEX</name>
<feature type="compositionally biased region" description="Polar residues" evidence="1">
    <location>
        <begin position="303"/>
        <end position="315"/>
    </location>
</feature>
<organism evidence="2 3">
    <name type="scientific">Caerostris extrusa</name>
    <name type="common">Bark spider</name>
    <name type="synonym">Caerostris bankana</name>
    <dbReference type="NCBI Taxonomy" id="172846"/>
    <lineage>
        <taxon>Eukaryota</taxon>
        <taxon>Metazoa</taxon>
        <taxon>Ecdysozoa</taxon>
        <taxon>Arthropoda</taxon>
        <taxon>Chelicerata</taxon>
        <taxon>Arachnida</taxon>
        <taxon>Araneae</taxon>
        <taxon>Araneomorphae</taxon>
        <taxon>Entelegynae</taxon>
        <taxon>Araneoidea</taxon>
        <taxon>Araneidae</taxon>
        <taxon>Caerostris</taxon>
    </lineage>
</organism>
<protein>
    <recommendedName>
        <fullName evidence="4">Exophilin 5</fullName>
    </recommendedName>
</protein>
<feature type="compositionally biased region" description="Low complexity" evidence="1">
    <location>
        <begin position="316"/>
        <end position="330"/>
    </location>
</feature>
<feature type="compositionally biased region" description="Basic and acidic residues" evidence="1">
    <location>
        <begin position="33"/>
        <end position="50"/>
    </location>
</feature>
<evidence type="ECO:0000256" key="1">
    <source>
        <dbReference type="SAM" id="MobiDB-lite"/>
    </source>
</evidence>
<gene>
    <name evidence="2" type="ORF">CEXT_506241</name>
</gene>
<accession>A0AAV4XFC2</accession>
<evidence type="ECO:0008006" key="4">
    <source>
        <dbReference type="Google" id="ProtNLM"/>
    </source>
</evidence>
<feature type="compositionally biased region" description="Polar residues" evidence="1">
    <location>
        <begin position="363"/>
        <end position="380"/>
    </location>
</feature>
<reference evidence="2 3" key="1">
    <citation type="submission" date="2021-06" db="EMBL/GenBank/DDBJ databases">
        <title>Caerostris extrusa draft genome.</title>
        <authorList>
            <person name="Kono N."/>
            <person name="Arakawa K."/>
        </authorList>
    </citation>
    <scope>NUCLEOTIDE SEQUENCE [LARGE SCALE GENOMIC DNA]</scope>
</reference>
<keyword evidence="3" id="KW-1185">Reference proteome</keyword>
<sequence length="380" mass="43012">MQHKTENNATATLQTKKSCNKKYSENSNSTFESHCKQAKSKDLEKSIKPADNTKDMLILSERCSGFKPKFEKPPSENKLVLSLKEFLKNEHTDSQRKRHVSSKKSSNNSLILGTKRSGTKSNNTRSPAIHFFEKNESEQNISDKYDHESKDFKSHEENKSKSGISRDDLKLEIKQVSQEKCDNAAINNQKNLVNGDVNENCKTILVSANYSTIKEMPLKGNVLPTKRKLLKKEKKIFVLDLKKTATVQSCYVQLNNIKIPKNLEPNSACDSFEITKNTVSPINKNMVFSDMSQSNKEIHSELSPKNFSAENPNQKITNSNNQSNPISPITSVFENHHDTEEMITSTHFTKNDNSNNDFSSKTACNKKSQNNLESNKLSQN</sequence>